<reference evidence="2 3" key="1">
    <citation type="submission" date="2019-06" db="EMBL/GenBank/DDBJ databases">
        <title>A chromosome-scale genome assembly of the striped catfish, Pangasianodon hypophthalmus.</title>
        <authorList>
            <person name="Wen M."/>
            <person name="Zahm M."/>
            <person name="Roques C."/>
            <person name="Cabau C."/>
            <person name="Klopp C."/>
            <person name="Donnadieu C."/>
            <person name="Jouanno E."/>
            <person name="Avarre J.-C."/>
            <person name="Campet M."/>
            <person name="Ha T.T.T."/>
            <person name="Dugue R."/>
            <person name="Lampietro C."/>
            <person name="Louis A."/>
            <person name="Herpin A."/>
            <person name="Echchiki A."/>
            <person name="Berthelot C."/>
            <person name="Parey E."/>
            <person name="Roest-Crollius H."/>
            <person name="Braasch I."/>
            <person name="Postlethwait J."/>
            <person name="Bobe J."/>
            <person name="Montfort J."/>
            <person name="Bouchez O."/>
            <person name="Begum T."/>
            <person name="Schartl M."/>
            <person name="Guiguen Y."/>
        </authorList>
    </citation>
    <scope>NUCLEOTIDE SEQUENCE [LARGE SCALE GENOMIC DNA]</scope>
    <source>
        <strain evidence="2 3">Indonesia</strain>
        <tissue evidence="2">Blood</tissue>
    </source>
</reference>
<feature type="compositionally biased region" description="Basic and acidic residues" evidence="1">
    <location>
        <begin position="55"/>
        <end position="68"/>
    </location>
</feature>
<dbReference type="EMBL" id="VFJC01000012">
    <property type="protein sequence ID" value="KAB5559258.1"/>
    <property type="molecule type" value="Genomic_DNA"/>
</dbReference>
<comment type="caution">
    <text evidence="2">The sequence shown here is derived from an EMBL/GenBank/DDBJ whole genome shotgun (WGS) entry which is preliminary data.</text>
</comment>
<dbReference type="AlphaFoldDB" id="A0A5N5MWN1"/>
<gene>
    <name evidence="2" type="ORF">PHYPO_G00026940</name>
</gene>
<keyword evidence="3" id="KW-1185">Reference proteome</keyword>
<sequence length="68" mass="7858">MKENEKDTADKLEQVFRQLVHSSIHPHKCAVVTFFGRRSPPSLPPPPFPLLPITQKERPRSRREGEGR</sequence>
<evidence type="ECO:0000256" key="1">
    <source>
        <dbReference type="SAM" id="MobiDB-lite"/>
    </source>
</evidence>
<evidence type="ECO:0000313" key="2">
    <source>
        <dbReference type="EMBL" id="KAB5559258.1"/>
    </source>
</evidence>
<name>A0A5N5MWN1_PANHP</name>
<protein>
    <submittedName>
        <fullName evidence="2">Uncharacterized protein</fullName>
    </submittedName>
</protein>
<organism evidence="2 3">
    <name type="scientific">Pangasianodon hypophthalmus</name>
    <name type="common">Striped catfish</name>
    <name type="synonym">Helicophagus hypophthalmus</name>
    <dbReference type="NCBI Taxonomy" id="310915"/>
    <lineage>
        <taxon>Eukaryota</taxon>
        <taxon>Metazoa</taxon>
        <taxon>Chordata</taxon>
        <taxon>Craniata</taxon>
        <taxon>Vertebrata</taxon>
        <taxon>Euteleostomi</taxon>
        <taxon>Actinopterygii</taxon>
        <taxon>Neopterygii</taxon>
        <taxon>Teleostei</taxon>
        <taxon>Ostariophysi</taxon>
        <taxon>Siluriformes</taxon>
        <taxon>Pangasiidae</taxon>
        <taxon>Pangasianodon</taxon>
    </lineage>
</organism>
<proteinExistence type="predicted"/>
<evidence type="ECO:0000313" key="3">
    <source>
        <dbReference type="Proteomes" id="UP000327468"/>
    </source>
</evidence>
<accession>A0A5N5MWN1</accession>
<dbReference type="Proteomes" id="UP000327468">
    <property type="component" value="Chromosome 11"/>
</dbReference>
<feature type="region of interest" description="Disordered" evidence="1">
    <location>
        <begin position="37"/>
        <end position="68"/>
    </location>
</feature>
<feature type="compositionally biased region" description="Pro residues" evidence="1">
    <location>
        <begin position="41"/>
        <end position="50"/>
    </location>
</feature>